<feature type="domain" description="Pseudouridine synthase RsuA/RluA-like" evidence="6">
    <location>
        <begin position="89"/>
        <end position="236"/>
    </location>
</feature>
<dbReference type="SUPFAM" id="SSF55120">
    <property type="entry name" value="Pseudouridine synthase"/>
    <property type="match status" value="1"/>
</dbReference>
<sequence length="289" mass="33162">MILERHFQLQNMPQPLTVRQTLQAWLVPKKWQHELRINRAIVVNGQYLSYNNLLHNGDQIDLKWETPIKTQPYLPAASCDFAVVAENDDLIIVDKPAGIKTHPNRPDENGTLYNQLVTYLDTPPLMLHRLDMLTSGLIMIGKNPLVIPILERQLARKTMQRNYVAVIPYDPAQPAVGVIDAPIGLDPTDKRKRRVTPDGLAARTRYELLQHNDRYALVKLTLESGRTHQIRVHLASRQLAILGDPLYSTQPADRMYLHAYQIKYDLPFDWQSTTVEGQIPAEFLRLTQN</sequence>
<protein>
    <recommendedName>
        <fullName evidence="4">RNA pseudouridylate synthase</fullName>
    </recommendedName>
    <alternativeName>
        <fullName evidence="5">RNA-uridine isomerase</fullName>
    </alternativeName>
</protein>
<organism evidence="7 8">
    <name type="scientific">Ligilactobacillus pabuli</name>
    <dbReference type="NCBI Taxonomy" id="2886039"/>
    <lineage>
        <taxon>Bacteria</taxon>
        <taxon>Bacillati</taxon>
        <taxon>Bacillota</taxon>
        <taxon>Bacilli</taxon>
        <taxon>Lactobacillales</taxon>
        <taxon>Lactobacillaceae</taxon>
        <taxon>Ligilactobacillus</taxon>
    </lineage>
</organism>
<dbReference type="InterPro" id="IPR050188">
    <property type="entry name" value="RluA_PseudoU_synthase"/>
</dbReference>
<name>A0ABQ5JLF0_9LACO</name>
<keyword evidence="8" id="KW-1185">Reference proteome</keyword>
<evidence type="ECO:0000259" key="6">
    <source>
        <dbReference type="Pfam" id="PF00849"/>
    </source>
</evidence>
<evidence type="ECO:0000313" key="8">
    <source>
        <dbReference type="Proteomes" id="UP001055149"/>
    </source>
</evidence>
<evidence type="ECO:0000256" key="2">
    <source>
        <dbReference type="ARBA" id="ARBA00010876"/>
    </source>
</evidence>
<evidence type="ECO:0000256" key="1">
    <source>
        <dbReference type="ARBA" id="ARBA00000073"/>
    </source>
</evidence>
<comment type="similarity">
    <text evidence="2">Belongs to the pseudouridine synthase RluA family.</text>
</comment>
<evidence type="ECO:0000256" key="5">
    <source>
        <dbReference type="ARBA" id="ARBA00033164"/>
    </source>
</evidence>
<dbReference type="InterPro" id="IPR006224">
    <property type="entry name" value="PsdUridine_synth_RluA-like_CS"/>
</dbReference>
<dbReference type="PANTHER" id="PTHR21600">
    <property type="entry name" value="MITOCHONDRIAL RNA PSEUDOURIDINE SYNTHASE"/>
    <property type="match status" value="1"/>
</dbReference>
<proteinExistence type="inferred from homology"/>
<dbReference type="PROSITE" id="PS01129">
    <property type="entry name" value="PSI_RLU"/>
    <property type="match status" value="1"/>
</dbReference>
<evidence type="ECO:0000313" key="7">
    <source>
        <dbReference type="EMBL" id="GKS82022.1"/>
    </source>
</evidence>
<evidence type="ECO:0000256" key="4">
    <source>
        <dbReference type="ARBA" id="ARBA00031870"/>
    </source>
</evidence>
<dbReference type="PANTHER" id="PTHR21600:SF44">
    <property type="entry name" value="RIBOSOMAL LARGE SUBUNIT PSEUDOURIDINE SYNTHASE D"/>
    <property type="match status" value="1"/>
</dbReference>
<comment type="catalytic activity">
    <reaction evidence="1">
        <text>a uridine in RNA = a pseudouridine in RNA</text>
        <dbReference type="Rhea" id="RHEA:48348"/>
        <dbReference type="Rhea" id="RHEA-COMP:12068"/>
        <dbReference type="Rhea" id="RHEA-COMP:12069"/>
        <dbReference type="ChEBI" id="CHEBI:65314"/>
        <dbReference type="ChEBI" id="CHEBI:65315"/>
    </reaction>
</comment>
<evidence type="ECO:0000256" key="3">
    <source>
        <dbReference type="ARBA" id="ARBA00023235"/>
    </source>
</evidence>
<dbReference type="EMBL" id="BQXH01000017">
    <property type="protein sequence ID" value="GKS82022.1"/>
    <property type="molecule type" value="Genomic_DNA"/>
</dbReference>
<comment type="caution">
    <text evidence="7">The sequence shown here is derived from an EMBL/GenBank/DDBJ whole genome shotgun (WGS) entry which is preliminary data.</text>
</comment>
<dbReference type="Gene3D" id="3.30.2350.10">
    <property type="entry name" value="Pseudouridine synthase"/>
    <property type="match status" value="1"/>
</dbReference>
<gene>
    <name evidence="7" type="ORF">LPAF129_17080</name>
</gene>
<keyword evidence="3" id="KW-0413">Isomerase</keyword>
<reference evidence="7" key="1">
    <citation type="journal article" date="2022" name="Int. J. Syst. Evol. Microbiol.">
        <title>A novel species of lactic acid bacteria, Ligilactobacillus pabuli sp. nov., isolated from alfalfa silage.</title>
        <authorList>
            <person name="Tohno M."/>
            <person name="Tanizawa Y."/>
            <person name="Sawada H."/>
            <person name="Sakamoto M."/>
            <person name="Ohkuma M."/>
            <person name="Kobayashi H."/>
        </authorList>
    </citation>
    <scope>NUCLEOTIDE SEQUENCE</scope>
    <source>
        <strain evidence="7">AF129</strain>
    </source>
</reference>
<dbReference type="InterPro" id="IPR006145">
    <property type="entry name" value="PsdUridine_synth_RsuA/RluA"/>
</dbReference>
<dbReference type="Pfam" id="PF00849">
    <property type="entry name" value="PseudoU_synth_2"/>
    <property type="match status" value="1"/>
</dbReference>
<dbReference type="InterPro" id="IPR020103">
    <property type="entry name" value="PsdUridine_synth_cat_dom_sf"/>
</dbReference>
<dbReference type="Proteomes" id="UP001055149">
    <property type="component" value="Unassembled WGS sequence"/>
</dbReference>
<accession>A0ABQ5JLF0</accession>
<dbReference type="CDD" id="cd02869">
    <property type="entry name" value="PseudoU_synth_RluA_like"/>
    <property type="match status" value="1"/>
</dbReference>